<dbReference type="PROSITE" id="PS00067">
    <property type="entry name" value="3HCDH"/>
    <property type="match status" value="1"/>
</dbReference>
<feature type="domain" description="3-hydroxyacyl-CoA dehydrogenase C-terminal" evidence="15">
    <location>
        <begin position="496"/>
        <end position="592"/>
    </location>
</feature>
<dbReference type="PANTHER" id="PTHR43612">
    <property type="entry name" value="TRIFUNCTIONAL ENZYME SUBUNIT ALPHA"/>
    <property type="match status" value="1"/>
</dbReference>
<evidence type="ECO:0000256" key="12">
    <source>
        <dbReference type="ARBA" id="ARBA00023268"/>
    </source>
</evidence>
<comment type="similarity">
    <text evidence="14">Belongs to the enoyl-CoA hydratase/isomerase family.</text>
</comment>
<dbReference type="Gene3D" id="3.40.50.720">
    <property type="entry name" value="NAD(P)-binding Rossmann-like Domain"/>
    <property type="match status" value="1"/>
</dbReference>
<dbReference type="InterPro" id="IPR006180">
    <property type="entry name" value="3-OHacyl-CoA_DH_CS"/>
</dbReference>
<keyword evidence="12" id="KW-0511">Multifunctional enzyme</keyword>
<accession>A0ABY7AKH4</accession>
<evidence type="ECO:0000256" key="9">
    <source>
        <dbReference type="ARBA" id="ARBA00023098"/>
    </source>
</evidence>
<dbReference type="InterPro" id="IPR008927">
    <property type="entry name" value="6-PGluconate_DH-like_C_sf"/>
</dbReference>
<reference evidence="17" key="1">
    <citation type="submission" date="2022-10" db="EMBL/GenBank/DDBJ databases">
        <title>Catenovulum adriacola sp. nov. isolated in the Harbour of Susak.</title>
        <authorList>
            <person name="Schoch T."/>
            <person name="Reich S.J."/>
            <person name="Stoeferle S."/>
            <person name="Flaiz M."/>
            <person name="Kazda M."/>
            <person name="Riedel C.U."/>
            <person name="Duerre P."/>
        </authorList>
    </citation>
    <scope>NUCLEOTIDE SEQUENCE</scope>
    <source>
        <strain evidence="17">TS8</strain>
    </source>
</reference>
<sequence length="721" mass="78976">MIYAGQHLKLIQLESQLAELVLDSASSANKFDQTTLAEFHNALLKAKSANLKGLLIRSEKNHFIVGADITEFLTKFNLPLDELNQWLKQATDIFDLLEDLPFPTVSAITGYALGGGCEAILATDYRIVDHTAQIGLPEVKLGIMPGFGGTVRMPRIIGTDNALKLITTGSTNSADDCLKLGLVDAVINDPDQLREAGLDCLKQAASGDFDWQTKRAAKLSPLQLSKTESLMCFNLAKAMVAQHAGPHYPAPMMAVNTIKAAATHTRKQAMLIENENFITLTQTPQAKALVGVFLADQQLKSNVKRITKSVSPPKQAGILGAGIMGGGIAYQSAYKGIPVVLKDINQQALDLGMKTAADLLSKQLSRGRIDQAKMLKALTSIQPSLDDKPLTQADIIVEAVVEKAEIKQKVLKQTESISKPDTVLTSNTSTISINQLASELARPEQFCGMHFFNPVHRMPLVEVIRGEKTSNETIAKVVAYASAMGKSAIVVNDCPGFFVNRVLFPYLAAFNQLVCDGADFRQVDKVMEKSFGWPMGPAYLLDVIGIDTAHHAQNVMALGFPDRMPLPKLNLLAELNHANHLGQKTKRGFYQYQTDKKGKLQKQTDDFVDKLLIEKGIKPNQFSEQEIIDRLMTPMLNETLRCLHDNIIDSAEAADMALLYGLGFPPFRGGAFRYMETIGLENFVKQADNLADLGPLYQVPNAAREAINQQVNYLNNAESKL</sequence>
<dbReference type="InterPro" id="IPR018376">
    <property type="entry name" value="Enoyl-CoA_hyd/isom_CS"/>
</dbReference>
<keyword evidence="5" id="KW-0276">Fatty acid metabolism</keyword>
<dbReference type="Pfam" id="PF00378">
    <property type="entry name" value="ECH_1"/>
    <property type="match status" value="1"/>
</dbReference>
<organism evidence="17 18">
    <name type="scientific">Catenovulum adriaticum</name>
    <dbReference type="NCBI Taxonomy" id="2984846"/>
    <lineage>
        <taxon>Bacteria</taxon>
        <taxon>Pseudomonadati</taxon>
        <taxon>Pseudomonadota</taxon>
        <taxon>Gammaproteobacteria</taxon>
        <taxon>Alteromonadales</taxon>
        <taxon>Alteromonadaceae</taxon>
        <taxon>Catenovulum</taxon>
    </lineage>
</organism>
<dbReference type="InterPro" id="IPR050136">
    <property type="entry name" value="FA_oxidation_alpha_subunit"/>
</dbReference>
<keyword evidence="10" id="KW-0413">Isomerase</keyword>
<evidence type="ECO:0000259" key="15">
    <source>
        <dbReference type="Pfam" id="PF00725"/>
    </source>
</evidence>
<dbReference type="SUPFAM" id="SSF48179">
    <property type="entry name" value="6-phosphogluconate dehydrogenase C-terminal domain-like"/>
    <property type="match status" value="2"/>
</dbReference>
<evidence type="ECO:0000256" key="14">
    <source>
        <dbReference type="RuleBase" id="RU003707"/>
    </source>
</evidence>
<keyword evidence="9" id="KW-0443">Lipid metabolism</keyword>
<evidence type="ECO:0000256" key="4">
    <source>
        <dbReference type="ARBA" id="ARBA00012076"/>
    </source>
</evidence>
<feature type="domain" description="3-hydroxyacyl-CoA dehydrogenase NAD binding" evidence="16">
    <location>
        <begin position="316"/>
        <end position="494"/>
    </location>
</feature>
<dbReference type="Pfam" id="PF02737">
    <property type="entry name" value="3HCDH_N"/>
    <property type="match status" value="1"/>
</dbReference>
<dbReference type="NCBIfam" id="NF008727">
    <property type="entry name" value="PRK11730.1"/>
    <property type="match status" value="1"/>
</dbReference>
<comment type="catalytic activity">
    <reaction evidence="13">
        <text>a (3S)-3-hydroxyacyl-CoA + NAD(+) = a 3-oxoacyl-CoA + NADH + H(+)</text>
        <dbReference type="Rhea" id="RHEA:22432"/>
        <dbReference type="ChEBI" id="CHEBI:15378"/>
        <dbReference type="ChEBI" id="CHEBI:57318"/>
        <dbReference type="ChEBI" id="CHEBI:57540"/>
        <dbReference type="ChEBI" id="CHEBI:57945"/>
        <dbReference type="ChEBI" id="CHEBI:90726"/>
        <dbReference type="EC" id="1.1.1.35"/>
    </reaction>
</comment>
<dbReference type="NCBIfam" id="TIGR02437">
    <property type="entry name" value="FadB"/>
    <property type="match status" value="1"/>
</dbReference>
<dbReference type="RefSeq" id="WP_268074283.1">
    <property type="nucleotide sequence ID" value="NZ_CP109965.1"/>
</dbReference>
<dbReference type="InterPro" id="IPR012799">
    <property type="entry name" value="FadB"/>
</dbReference>
<evidence type="ECO:0000259" key="16">
    <source>
        <dbReference type="Pfam" id="PF02737"/>
    </source>
</evidence>
<keyword evidence="8" id="KW-0520">NAD</keyword>
<dbReference type="InterPro" id="IPR006176">
    <property type="entry name" value="3-OHacyl-CoA_DH_NAD-bd"/>
</dbReference>
<comment type="similarity">
    <text evidence="3">In the N-terminal section; belongs to the enoyl-CoA hydratase/isomerase family.</text>
</comment>
<dbReference type="Pfam" id="PF00725">
    <property type="entry name" value="3HCDH"/>
    <property type="match status" value="1"/>
</dbReference>
<evidence type="ECO:0000256" key="6">
    <source>
        <dbReference type="ARBA" id="ARBA00022963"/>
    </source>
</evidence>
<evidence type="ECO:0000313" key="18">
    <source>
        <dbReference type="Proteomes" id="UP001163726"/>
    </source>
</evidence>
<comment type="pathway">
    <text evidence="1">Lipid metabolism; fatty acid beta-oxidation.</text>
</comment>
<keyword evidence="11" id="KW-0456">Lyase</keyword>
<evidence type="ECO:0000256" key="5">
    <source>
        <dbReference type="ARBA" id="ARBA00022832"/>
    </source>
</evidence>
<dbReference type="InterPro" id="IPR001753">
    <property type="entry name" value="Enoyl-CoA_hydra/iso"/>
</dbReference>
<evidence type="ECO:0000256" key="13">
    <source>
        <dbReference type="ARBA" id="ARBA00049556"/>
    </source>
</evidence>
<comment type="similarity">
    <text evidence="2">In the central section; belongs to the 3-hydroxyacyl-CoA dehydrogenase family.</text>
</comment>
<dbReference type="SUPFAM" id="SSF51735">
    <property type="entry name" value="NAD(P)-binding Rossmann-fold domains"/>
    <property type="match status" value="1"/>
</dbReference>
<evidence type="ECO:0000313" key="17">
    <source>
        <dbReference type="EMBL" id="WAJ69984.1"/>
    </source>
</evidence>
<dbReference type="Proteomes" id="UP001163726">
    <property type="component" value="Chromosome"/>
</dbReference>
<dbReference type="SUPFAM" id="SSF52096">
    <property type="entry name" value="ClpP/crotonase"/>
    <property type="match status" value="1"/>
</dbReference>
<dbReference type="InterPro" id="IPR029045">
    <property type="entry name" value="ClpP/crotonase-like_dom_sf"/>
</dbReference>
<dbReference type="CDD" id="cd06558">
    <property type="entry name" value="crotonase-like"/>
    <property type="match status" value="1"/>
</dbReference>
<gene>
    <name evidence="17" type="primary">fadB</name>
    <name evidence="17" type="ORF">OLW01_12680</name>
</gene>
<evidence type="ECO:0000256" key="8">
    <source>
        <dbReference type="ARBA" id="ARBA00023027"/>
    </source>
</evidence>
<proteinExistence type="inferred from homology"/>
<keyword evidence="18" id="KW-1185">Reference proteome</keyword>
<evidence type="ECO:0000256" key="1">
    <source>
        <dbReference type="ARBA" id="ARBA00005005"/>
    </source>
</evidence>
<keyword evidence="6" id="KW-0442">Lipid degradation</keyword>
<name>A0ABY7AKH4_9ALTE</name>
<dbReference type="PROSITE" id="PS00166">
    <property type="entry name" value="ENOYL_COA_HYDRATASE"/>
    <property type="match status" value="1"/>
</dbReference>
<evidence type="ECO:0000256" key="10">
    <source>
        <dbReference type="ARBA" id="ARBA00023235"/>
    </source>
</evidence>
<evidence type="ECO:0000256" key="3">
    <source>
        <dbReference type="ARBA" id="ARBA00008750"/>
    </source>
</evidence>
<evidence type="ECO:0000256" key="11">
    <source>
        <dbReference type="ARBA" id="ARBA00023239"/>
    </source>
</evidence>
<dbReference type="Gene3D" id="1.10.1040.50">
    <property type="match status" value="1"/>
</dbReference>
<protein>
    <recommendedName>
        <fullName evidence="4">enoyl-CoA hydratase</fullName>
        <ecNumber evidence="4">4.2.1.17</ecNumber>
    </recommendedName>
</protein>
<keyword evidence="7" id="KW-0560">Oxidoreductase</keyword>
<evidence type="ECO:0000256" key="7">
    <source>
        <dbReference type="ARBA" id="ARBA00023002"/>
    </source>
</evidence>
<dbReference type="EMBL" id="CP109965">
    <property type="protein sequence ID" value="WAJ69984.1"/>
    <property type="molecule type" value="Genomic_DNA"/>
</dbReference>
<dbReference type="PANTHER" id="PTHR43612:SF3">
    <property type="entry name" value="TRIFUNCTIONAL ENZYME SUBUNIT ALPHA, MITOCHONDRIAL"/>
    <property type="match status" value="1"/>
</dbReference>
<dbReference type="InterPro" id="IPR006108">
    <property type="entry name" value="3HC_DH_C"/>
</dbReference>
<dbReference type="InterPro" id="IPR036291">
    <property type="entry name" value="NAD(P)-bd_dom_sf"/>
</dbReference>
<evidence type="ECO:0000256" key="2">
    <source>
        <dbReference type="ARBA" id="ARBA00007005"/>
    </source>
</evidence>
<dbReference type="Gene3D" id="3.90.226.10">
    <property type="entry name" value="2-enoyl-CoA Hydratase, Chain A, domain 1"/>
    <property type="match status" value="1"/>
</dbReference>
<dbReference type="EC" id="4.2.1.17" evidence="4"/>